<evidence type="ECO:0000256" key="8">
    <source>
        <dbReference type="ARBA" id="ARBA00037847"/>
    </source>
</evidence>
<dbReference type="GO" id="GO:0012505">
    <property type="term" value="C:endomembrane system"/>
    <property type="evidence" value="ECO:0007669"/>
    <property type="project" value="UniProtKB-SubCell"/>
</dbReference>
<evidence type="ECO:0000256" key="2">
    <source>
        <dbReference type="ARBA" id="ARBA00022676"/>
    </source>
</evidence>
<dbReference type="GO" id="GO:0016020">
    <property type="term" value="C:membrane"/>
    <property type="evidence" value="ECO:0007669"/>
    <property type="project" value="UniProtKB-SubCell"/>
</dbReference>
<comment type="subcellular location">
    <subcellularLocation>
        <location evidence="8">Endomembrane system</location>
        <topology evidence="8">Single-pass membrane protein</topology>
    </subcellularLocation>
    <subcellularLocation>
        <location evidence="1">Membrane</location>
        <topology evidence="1">Single-pass type II membrane protein</topology>
    </subcellularLocation>
</comment>
<dbReference type="GO" id="GO:0016757">
    <property type="term" value="F:glycosyltransferase activity"/>
    <property type="evidence" value="ECO:0007669"/>
    <property type="project" value="UniProtKB-KW"/>
</dbReference>
<evidence type="ECO:0000259" key="9">
    <source>
        <dbReference type="Pfam" id="PF02434"/>
    </source>
</evidence>
<dbReference type="Proteomes" id="UP001175353">
    <property type="component" value="Unassembled WGS sequence"/>
</dbReference>
<sequence length="522" mass="57549">MPRRSLLVLATLTAAALFSLFLLVPATPHAWKGLAGSLPQWWSASTPSATSSTSTVAQLAAADREALKALELTAPFDFRRRCFHVRPTKSVRRSSLASVKADLLTIPPSQGLTLDDLLPPCQESVKLDVPFFDPRAKVDTSALFLGVATTMSRVHASLPAFSRWLSGTGSPLLVLLVDQPDLNEQAAAIGMLGAMAADLDIDIIFEPYHGDVEHDSEGLKNFALAEAFDKHQRPGTRWYGIIDDDTFFVSLPAMLQALKSYDPARPWYIGALTEGLFRVAQEGFKAWGGAGFFISPPLMSQLAASAARCRPLDQGFGDILWRDCILEVTSPTVKLTQLPGLNQIDLWGDISGWYESGLHPMLTIHHWKSWHFHPIPLASFITSVAGPDTFLQRYVFNDDVVMTNGFSIVHYPHGLPDLNLTELTFAEDVKKMQKPGQLMFHYSLGATRPALQVGREKVSWELKFAAFGRGARSVRQFYVKKRVEGEGDGARDSVIEVDWQRGTVPKDLALNGIDISTAFWES</sequence>
<reference evidence="10" key="1">
    <citation type="submission" date="2023-06" db="EMBL/GenBank/DDBJ databases">
        <title>Black Yeasts Isolated from many extreme environments.</title>
        <authorList>
            <person name="Coleine C."/>
            <person name="Stajich J.E."/>
            <person name="Selbmann L."/>
        </authorList>
    </citation>
    <scope>NUCLEOTIDE SEQUENCE</scope>
    <source>
        <strain evidence="10">CCFEE 5200</strain>
    </source>
</reference>
<dbReference type="AlphaFoldDB" id="A0AAN6QL59"/>
<evidence type="ECO:0000256" key="4">
    <source>
        <dbReference type="ARBA" id="ARBA00022692"/>
    </source>
</evidence>
<evidence type="ECO:0000256" key="5">
    <source>
        <dbReference type="ARBA" id="ARBA00022968"/>
    </source>
</evidence>
<name>A0AAN6QL59_9PEZI</name>
<dbReference type="EMBL" id="JAUJLE010000193">
    <property type="protein sequence ID" value="KAK0969822.1"/>
    <property type="molecule type" value="Genomic_DNA"/>
</dbReference>
<gene>
    <name evidence="10" type="ORF">LTR91_016178</name>
</gene>
<evidence type="ECO:0000256" key="1">
    <source>
        <dbReference type="ARBA" id="ARBA00004606"/>
    </source>
</evidence>
<feature type="domain" description="Fringe-like glycosyltransferase" evidence="9">
    <location>
        <begin position="225"/>
        <end position="314"/>
    </location>
</feature>
<evidence type="ECO:0000256" key="3">
    <source>
        <dbReference type="ARBA" id="ARBA00022679"/>
    </source>
</evidence>
<organism evidence="10 11">
    <name type="scientific">Friedmanniomyces endolithicus</name>
    <dbReference type="NCBI Taxonomy" id="329885"/>
    <lineage>
        <taxon>Eukaryota</taxon>
        <taxon>Fungi</taxon>
        <taxon>Dikarya</taxon>
        <taxon>Ascomycota</taxon>
        <taxon>Pezizomycotina</taxon>
        <taxon>Dothideomycetes</taxon>
        <taxon>Dothideomycetidae</taxon>
        <taxon>Mycosphaerellales</taxon>
        <taxon>Teratosphaeriaceae</taxon>
        <taxon>Friedmanniomyces</taxon>
    </lineage>
</organism>
<proteinExistence type="predicted"/>
<protein>
    <recommendedName>
        <fullName evidence="9">Fringe-like glycosyltransferase domain-containing protein</fullName>
    </recommendedName>
</protein>
<keyword evidence="6" id="KW-1133">Transmembrane helix</keyword>
<keyword evidence="11" id="KW-1185">Reference proteome</keyword>
<evidence type="ECO:0000256" key="7">
    <source>
        <dbReference type="ARBA" id="ARBA00023136"/>
    </source>
</evidence>
<evidence type="ECO:0000313" key="11">
    <source>
        <dbReference type="Proteomes" id="UP001175353"/>
    </source>
</evidence>
<keyword evidence="7" id="KW-0472">Membrane</keyword>
<keyword evidence="3" id="KW-0808">Transferase</keyword>
<dbReference type="Gene3D" id="3.90.550.50">
    <property type="match status" value="1"/>
</dbReference>
<dbReference type="InterPro" id="IPR003378">
    <property type="entry name" value="Fringe-like_glycosylTrfase"/>
</dbReference>
<comment type="caution">
    <text evidence="10">The sequence shown here is derived from an EMBL/GenBank/DDBJ whole genome shotgun (WGS) entry which is preliminary data.</text>
</comment>
<keyword evidence="4" id="KW-0812">Transmembrane</keyword>
<evidence type="ECO:0000256" key="6">
    <source>
        <dbReference type="ARBA" id="ARBA00022989"/>
    </source>
</evidence>
<accession>A0AAN6QL59</accession>
<dbReference type="PANTHER" id="PTHR10811">
    <property type="entry name" value="FRINGE-RELATED"/>
    <property type="match status" value="1"/>
</dbReference>
<evidence type="ECO:0000313" key="10">
    <source>
        <dbReference type="EMBL" id="KAK0969822.1"/>
    </source>
</evidence>
<dbReference type="Pfam" id="PF02434">
    <property type="entry name" value="Fringe"/>
    <property type="match status" value="1"/>
</dbReference>
<keyword evidence="5" id="KW-0735">Signal-anchor</keyword>
<keyword evidence="2" id="KW-0328">Glycosyltransferase</keyword>